<feature type="transmembrane region" description="Helical" evidence="1">
    <location>
        <begin position="23"/>
        <end position="43"/>
    </location>
</feature>
<accession>A0A1F5BKC0</accession>
<sequence length="292" mass="33416">MTKGGKMTERERVKPKIFLKPTIIIALICLVALMLIALFTAIVRQSERKDLQYKQTLFLALQGKEAEAKYQIAEAISDGRYLRRLYAQSADRENFWYKEWLYRVIMTEADDSDERKAYQEVILKRDKDAAEIFTLLERSGWLELDREDRNLIPLILAGKATAPAISVEGPLFPGSQFWIVGIILSQLACFLAYLIYWDECERSDAPWYRLPWGVPAVTIVFLLLQPGALIIMVPYVVIKILATDFVARFKQRKMRKESAPKTPSGSNFDKTTADAQAFAKRLRNRLKGGNNG</sequence>
<gene>
    <name evidence="2" type="ORF">A2W60_01060</name>
</gene>
<organism evidence="2 3">
    <name type="scientific">Candidatus Azambacteria bacterium RIFCSPHIGHO2_02_46_12</name>
    <dbReference type="NCBI Taxonomy" id="1797295"/>
    <lineage>
        <taxon>Bacteria</taxon>
        <taxon>Candidatus Azamiibacteriota</taxon>
    </lineage>
</organism>
<evidence type="ECO:0000313" key="3">
    <source>
        <dbReference type="Proteomes" id="UP000179184"/>
    </source>
</evidence>
<feature type="transmembrane region" description="Helical" evidence="1">
    <location>
        <begin position="216"/>
        <end position="247"/>
    </location>
</feature>
<keyword evidence="1" id="KW-1133">Transmembrane helix</keyword>
<feature type="transmembrane region" description="Helical" evidence="1">
    <location>
        <begin position="177"/>
        <end position="196"/>
    </location>
</feature>
<protein>
    <submittedName>
        <fullName evidence="2">Uncharacterized protein</fullName>
    </submittedName>
</protein>
<proteinExistence type="predicted"/>
<keyword evidence="1" id="KW-0812">Transmembrane</keyword>
<dbReference type="AlphaFoldDB" id="A0A1F5BKC0"/>
<evidence type="ECO:0000256" key="1">
    <source>
        <dbReference type="SAM" id="Phobius"/>
    </source>
</evidence>
<reference evidence="2 3" key="1">
    <citation type="journal article" date="2016" name="Nat. Commun.">
        <title>Thousands of microbial genomes shed light on interconnected biogeochemical processes in an aquifer system.</title>
        <authorList>
            <person name="Anantharaman K."/>
            <person name="Brown C.T."/>
            <person name="Hug L.A."/>
            <person name="Sharon I."/>
            <person name="Castelle C.J."/>
            <person name="Probst A.J."/>
            <person name="Thomas B.C."/>
            <person name="Singh A."/>
            <person name="Wilkins M.J."/>
            <person name="Karaoz U."/>
            <person name="Brodie E.L."/>
            <person name="Williams K.H."/>
            <person name="Hubbard S.S."/>
            <person name="Banfield J.F."/>
        </authorList>
    </citation>
    <scope>NUCLEOTIDE SEQUENCE [LARGE SCALE GENOMIC DNA]</scope>
</reference>
<keyword evidence="1" id="KW-0472">Membrane</keyword>
<comment type="caution">
    <text evidence="2">The sequence shown here is derived from an EMBL/GenBank/DDBJ whole genome shotgun (WGS) entry which is preliminary data.</text>
</comment>
<dbReference type="Proteomes" id="UP000179184">
    <property type="component" value="Unassembled WGS sequence"/>
</dbReference>
<dbReference type="EMBL" id="MEYN01000007">
    <property type="protein sequence ID" value="OGD31028.1"/>
    <property type="molecule type" value="Genomic_DNA"/>
</dbReference>
<evidence type="ECO:0000313" key="2">
    <source>
        <dbReference type="EMBL" id="OGD31028.1"/>
    </source>
</evidence>
<name>A0A1F5BKC0_9BACT</name>